<dbReference type="Proteomes" id="UP000198510">
    <property type="component" value="Unassembled WGS sequence"/>
</dbReference>
<accession>A0A1G9GHT4</accession>
<evidence type="ECO:0000313" key="1">
    <source>
        <dbReference type="EMBL" id="SDL00162.1"/>
    </source>
</evidence>
<dbReference type="InterPro" id="IPR014825">
    <property type="entry name" value="DNA_alkylation"/>
</dbReference>
<evidence type="ECO:0000313" key="2">
    <source>
        <dbReference type="Proteomes" id="UP000198510"/>
    </source>
</evidence>
<dbReference type="AlphaFoldDB" id="A0A1G9GHT4"/>
<dbReference type="InterPro" id="IPR016024">
    <property type="entry name" value="ARM-type_fold"/>
</dbReference>
<dbReference type="STRING" id="1075417.SAMN05421823_104110"/>
<reference evidence="1 2" key="1">
    <citation type="submission" date="2016-10" db="EMBL/GenBank/DDBJ databases">
        <authorList>
            <person name="de Groot N.N."/>
        </authorList>
    </citation>
    <scope>NUCLEOTIDE SEQUENCE [LARGE SCALE GENOMIC DNA]</scope>
    <source>
        <strain evidence="1 2">DSM 25186</strain>
    </source>
</reference>
<protein>
    <submittedName>
        <fullName evidence="1">3-methyladenine DNA glycosylase AlkD</fullName>
    </submittedName>
</protein>
<dbReference type="Pfam" id="PF08713">
    <property type="entry name" value="DNA_alkylation"/>
    <property type="match status" value="1"/>
</dbReference>
<sequence length="233" mass="27203">MLTTVQARLEQASNPSDALFLQRYFKTGPGEYGEGDRFRGIRMPPLRALAREFRTLPLPEVERLLRSPFHEDRMLALLMLVLHFSKGAPPTQATVYQLYLRATAHINNWDLVDNSAPAIVGGYLYDKDRAPLYTLARSASLWERRIALVATFYFLRKGEFRDSLQLVELLLTDRHDLIHKAMGWVLREIGKRNQEAEEEFLRAQYRRLPRTTLRYAIERFPEPLRQAYLKGRV</sequence>
<dbReference type="OrthoDB" id="1117222at2"/>
<keyword evidence="2" id="KW-1185">Reference proteome</keyword>
<dbReference type="RefSeq" id="WP_089681938.1">
    <property type="nucleotide sequence ID" value="NZ_FNFO01000004.1"/>
</dbReference>
<dbReference type="EMBL" id="FNFO01000004">
    <property type="protein sequence ID" value="SDL00162.1"/>
    <property type="molecule type" value="Genomic_DNA"/>
</dbReference>
<organism evidence="1 2">
    <name type="scientific">Catalinimonas alkaloidigena</name>
    <dbReference type="NCBI Taxonomy" id="1075417"/>
    <lineage>
        <taxon>Bacteria</taxon>
        <taxon>Pseudomonadati</taxon>
        <taxon>Bacteroidota</taxon>
        <taxon>Cytophagia</taxon>
        <taxon>Cytophagales</taxon>
        <taxon>Catalimonadaceae</taxon>
        <taxon>Catalinimonas</taxon>
    </lineage>
</organism>
<gene>
    <name evidence="1" type="ORF">SAMN05421823_104110</name>
</gene>
<dbReference type="PANTHER" id="PTHR34070">
    <property type="entry name" value="ARMADILLO-TYPE FOLD"/>
    <property type="match status" value="1"/>
</dbReference>
<dbReference type="CDD" id="cd06561">
    <property type="entry name" value="AlkD_like"/>
    <property type="match status" value="1"/>
</dbReference>
<dbReference type="SUPFAM" id="SSF48371">
    <property type="entry name" value="ARM repeat"/>
    <property type="match status" value="1"/>
</dbReference>
<proteinExistence type="predicted"/>
<dbReference type="Gene3D" id="1.25.10.90">
    <property type="match status" value="1"/>
</dbReference>
<name>A0A1G9GHT4_9BACT</name>
<dbReference type="PANTHER" id="PTHR34070:SF1">
    <property type="entry name" value="DNA ALKYLATION REPAIR PROTEIN"/>
    <property type="match status" value="1"/>
</dbReference>